<evidence type="ECO:0000313" key="1">
    <source>
        <dbReference type="EMBL" id="BAQ23025.1"/>
    </source>
</evidence>
<evidence type="ECO:0000313" key="2">
    <source>
        <dbReference type="Proteomes" id="UP000225144"/>
    </source>
</evidence>
<dbReference type="Proteomes" id="UP000225144">
    <property type="component" value="Genome"/>
</dbReference>
<sequence>MITLEVQRHIIAEVRVSTSSYPTNMTIEVRGSEIIFRARGCRTEANCLMAKQKTSLINNAVHALISDIYDYEADNVSALVLGLI</sequence>
<protein>
    <submittedName>
        <fullName evidence="1">Uncharacterized protein</fullName>
    </submittedName>
</protein>
<name>A0A0B6VSZ3_9CAUD</name>
<dbReference type="EMBL" id="AP014715">
    <property type="protein sequence ID" value="BAQ23025.1"/>
    <property type="molecule type" value="Genomic_DNA"/>
</dbReference>
<organism evidence="1 2">
    <name type="scientific">Edwardsiella phage PEi26</name>
    <dbReference type="NCBI Taxonomy" id="1608311"/>
    <lineage>
        <taxon>Viruses</taxon>
        <taxon>Duplodnaviria</taxon>
        <taxon>Heunggongvirae</taxon>
        <taxon>Uroviricota</taxon>
        <taxon>Caudoviricetes</taxon>
        <taxon>Pantevenvirales</taxon>
        <taxon>Straboviridae</taxon>
        <taxon>Tevenvirinae</taxon>
        <taxon>Kanagawavirus</taxon>
        <taxon>Kanagawavirus pei20</taxon>
    </lineage>
</organism>
<reference evidence="1 2" key="1">
    <citation type="submission" date="2015-02" db="EMBL/GenBank/DDBJ databases">
        <title>Complete genome sequences of Edwardsiella bacteriophages, PEi20 and PEi26.</title>
        <authorList>
            <person name="Yasuike M."/>
            <person name="Nishiki I."/>
            <person name="Iwasaki Y."/>
            <person name="Nakamura Y."/>
            <person name="Fujiwara A."/>
            <person name="Hassan E.S."/>
            <person name="Mahmoud M.M."/>
            <person name="Kawato Y."/>
            <person name="Nagai S."/>
            <person name="Kobayashi T."/>
            <person name="Ototake M."/>
            <person name="Nakai T."/>
        </authorList>
    </citation>
    <scope>NUCLEOTIDE SEQUENCE [LARGE SCALE GENOMIC DNA]</scope>
</reference>
<proteinExistence type="predicted"/>
<accession>A0A0B6VSZ3</accession>